<dbReference type="NCBIfam" id="NF041516">
    <property type="entry name" value="PA2928_fam"/>
    <property type="match status" value="1"/>
</dbReference>
<keyword evidence="2" id="KW-1185">Reference proteome</keyword>
<dbReference type="OrthoDB" id="5965192at2"/>
<proteinExistence type="predicted"/>
<dbReference type="InterPro" id="IPR048161">
    <property type="entry name" value="PA2928-like"/>
</dbReference>
<name>A0A2P6MBH6_9GAMM</name>
<evidence type="ECO:0000313" key="2">
    <source>
        <dbReference type="Proteomes" id="UP000241736"/>
    </source>
</evidence>
<dbReference type="EMBL" id="PVLF01000003">
    <property type="protein sequence ID" value="PRH83337.1"/>
    <property type="molecule type" value="Genomic_DNA"/>
</dbReference>
<protein>
    <submittedName>
        <fullName evidence="1">Uncharacterized protein</fullName>
    </submittedName>
</protein>
<gene>
    <name evidence="1" type="ORF">C6N40_04105</name>
</gene>
<dbReference type="AlphaFoldDB" id="A0A2P6MBH6"/>
<dbReference type="Proteomes" id="UP000241736">
    <property type="component" value="Unassembled WGS sequence"/>
</dbReference>
<reference evidence="1 2" key="1">
    <citation type="submission" date="2018-03" db="EMBL/GenBank/DDBJ databases">
        <title>Arenimonas caeni sp. nov., isolated from activated sludge.</title>
        <authorList>
            <person name="Liu H."/>
        </authorList>
    </citation>
    <scope>NUCLEOTIDE SEQUENCE [LARGE SCALE GENOMIC DNA]</scope>
    <source>
        <strain evidence="2">z29</strain>
    </source>
</reference>
<accession>A0A2P6MBH6</accession>
<evidence type="ECO:0000313" key="1">
    <source>
        <dbReference type="EMBL" id="PRH83337.1"/>
    </source>
</evidence>
<sequence length="424" mass="46806">MLAGLLLAGCNDTVHDELQVQGPIGLVQAGDQQQLWVLHKQRMEHTVRFGGRGRGNSFYTRRDTYFHFDVQAFDPATVRPVWQQRVVTYSDPELKPGQRTPSRIVGSTVSGRLLGQDADLVWLLVAHLPYALDAATGEIVHDAASIERARPELAGLLPSEARFWGFDEGLVTTLADGRRIRLTGRGLELADYAPRQRAIEPVPMRPDGTLRIVPARPTVPIVRHVPRGANEWLGLYTDKEAADAASDDTGEHARYPYSIADEGPMARRSFRHVRLAPATRWDETFLQVAAVEPVPGSPVLLRGRFVRDAATDAALDPGNGDLLAWHRTRIDDAGRLALSRLGPDLQPRWQLELPFTDGGGELQVLTWRIGQQLVVHGQAQTTQVDARLRVPHLVSVSLDEGRFAAWNLEAGAPPGEPPAFPRND</sequence>
<organism evidence="1 2">
    <name type="scientific">Arenimonas caeni</name>
    <dbReference type="NCBI Taxonomy" id="2058085"/>
    <lineage>
        <taxon>Bacteria</taxon>
        <taxon>Pseudomonadati</taxon>
        <taxon>Pseudomonadota</taxon>
        <taxon>Gammaproteobacteria</taxon>
        <taxon>Lysobacterales</taxon>
        <taxon>Lysobacteraceae</taxon>
        <taxon>Arenimonas</taxon>
    </lineage>
</organism>
<comment type="caution">
    <text evidence="1">The sequence shown here is derived from an EMBL/GenBank/DDBJ whole genome shotgun (WGS) entry which is preliminary data.</text>
</comment>